<gene>
    <name evidence="3" type="ORF">DI526_07915</name>
</gene>
<feature type="domain" description="GST C-terminal" evidence="2">
    <location>
        <begin position="87"/>
        <end position="208"/>
    </location>
</feature>
<dbReference type="Gene3D" id="1.20.1050.10">
    <property type="match status" value="1"/>
</dbReference>
<reference evidence="3 4" key="1">
    <citation type="submission" date="2017-08" db="EMBL/GenBank/DDBJ databases">
        <title>Infants hospitalized years apart are colonized by the same room-sourced microbial strains.</title>
        <authorList>
            <person name="Brooks B."/>
            <person name="Olm M.R."/>
            <person name="Firek B.A."/>
            <person name="Baker R."/>
            <person name="Thomas B.C."/>
            <person name="Morowitz M.J."/>
            <person name="Banfield J.F."/>
        </authorList>
    </citation>
    <scope>NUCLEOTIDE SEQUENCE [LARGE SCALE GENOMIC DNA]</scope>
    <source>
        <strain evidence="3">S2_003_000_R2_4</strain>
    </source>
</reference>
<dbReference type="PROSITE" id="PS51354">
    <property type="entry name" value="GLUTAREDOXIN_2"/>
    <property type="match status" value="1"/>
</dbReference>
<dbReference type="GO" id="GO:0016740">
    <property type="term" value="F:transferase activity"/>
    <property type="evidence" value="ECO:0007669"/>
    <property type="project" value="UniProtKB-KW"/>
</dbReference>
<dbReference type="InterPro" id="IPR004045">
    <property type="entry name" value="Glutathione_S-Trfase_N"/>
</dbReference>
<dbReference type="SFLD" id="SFLDS00019">
    <property type="entry name" value="Glutathione_Transferase_(cytos"/>
    <property type="match status" value="1"/>
</dbReference>
<dbReference type="PROSITE" id="PS50405">
    <property type="entry name" value="GST_CTER"/>
    <property type="match status" value="1"/>
</dbReference>
<dbReference type="EMBL" id="QFQZ01000018">
    <property type="protein sequence ID" value="PZR35162.1"/>
    <property type="molecule type" value="Genomic_DNA"/>
</dbReference>
<organism evidence="3 4">
    <name type="scientific">Caulobacter segnis</name>
    <dbReference type="NCBI Taxonomy" id="88688"/>
    <lineage>
        <taxon>Bacteria</taxon>
        <taxon>Pseudomonadati</taxon>
        <taxon>Pseudomonadota</taxon>
        <taxon>Alphaproteobacteria</taxon>
        <taxon>Caulobacterales</taxon>
        <taxon>Caulobacteraceae</taxon>
        <taxon>Caulobacter</taxon>
    </lineage>
</organism>
<evidence type="ECO:0000313" key="3">
    <source>
        <dbReference type="EMBL" id="PZR35162.1"/>
    </source>
</evidence>
<dbReference type="SFLD" id="SFLDG00358">
    <property type="entry name" value="Main_(cytGST)"/>
    <property type="match status" value="1"/>
</dbReference>
<evidence type="ECO:0000313" key="4">
    <source>
        <dbReference type="Proteomes" id="UP000249393"/>
    </source>
</evidence>
<evidence type="ECO:0000259" key="1">
    <source>
        <dbReference type="PROSITE" id="PS50404"/>
    </source>
</evidence>
<dbReference type="InterPro" id="IPR004046">
    <property type="entry name" value="GST_C"/>
</dbReference>
<name>A0A2W5V7B8_9CAUL</name>
<dbReference type="InterPro" id="IPR036249">
    <property type="entry name" value="Thioredoxin-like_sf"/>
</dbReference>
<dbReference type="CDD" id="cd00570">
    <property type="entry name" value="GST_N_family"/>
    <property type="match status" value="1"/>
</dbReference>
<dbReference type="SUPFAM" id="SSF47616">
    <property type="entry name" value="GST C-terminal domain-like"/>
    <property type="match status" value="1"/>
</dbReference>
<dbReference type="CDD" id="cd00299">
    <property type="entry name" value="GST_C_family"/>
    <property type="match status" value="1"/>
</dbReference>
<dbReference type="InterPro" id="IPR040079">
    <property type="entry name" value="Glutathione_S-Trfase"/>
</dbReference>
<sequence>MSLTLYAHPFSSYCQKVQIAFYENDLPFTYRLLGPEDPAAMEERQGLWPLGRFPVLVDDGVTVVESSIIIEHLHLFHPGAVALLPEDPKAALRVRFLDRFFDHYVMTPMQVPVFESLRPDGGRREAMAEAAVALDTAYGWLEGQLDGPWAAGDDFTMADCAAAASLFYADWVRPIGEAFPKVGAYRARLLDRPSMRRCVEEGRPYRALFPLGAPDRD</sequence>
<dbReference type="SUPFAM" id="SSF52833">
    <property type="entry name" value="Thioredoxin-like"/>
    <property type="match status" value="1"/>
</dbReference>
<dbReference type="RefSeq" id="WP_304276335.1">
    <property type="nucleotide sequence ID" value="NZ_QFQZ01000018.1"/>
</dbReference>
<keyword evidence="3" id="KW-0808">Transferase</keyword>
<dbReference type="Proteomes" id="UP000249393">
    <property type="component" value="Unassembled WGS sequence"/>
</dbReference>
<comment type="caution">
    <text evidence="3">The sequence shown here is derived from an EMBL/GenBank/DDBJ whole genome shotgun (WGS) entry which is preliminary data.</text>
</comment>
<dbReference type="PANTHER" id="PTHR44051:SF9">
    <property type="entry name" value="GLUTATHIONE S-TRANSFERASE 1"/>
    <property type="match status" value="1"/>
</dbReference>
<dbReference type="InterPro" id="IPR036282">
    <property type="entry name" value="Glutathione-S-Trfase_C_sf"/>
</dbReference>
<protein>
    <submittedName>
        <fullName evidence="3">Glutathione S-transferase</fullName>
    </submittedName>
</protein>
<dbReference type="Gene3D" id="3.40.30.10">
    <property type="entry name" value="Glutaredoxin"/>
    <property type="match status" value="1"/>
</dbReference>
<accession>A0A2W5V7B8</accession>
<proteinExistence type="predicted"/>
<dbReference type="PROSITE" id="PS50404">
    <property type="entry name" value="GST_NTER"/>
    <property type="match status" value="1"/>
</dbReference>
<dbReference type="Pfam" id="PF13417">
    <property type="entry name" value="GST_N_3"/>
    <property type="match status" value="1"/>
</dbReference>
<dbReference type="Pfam" id="PF00043">
    <property type="entry name" value="GST_C"/>
    <property type="match status" value="1"/>
</dbReference>
<dbReference type="InterPro" id="IPR010987">
    <property type="entry name" value="Glutathione-S-Trfase_C-like"/>
</dbReference>
<dbReference type="PANTHER" id="PTHR44051">
    <property type="entry name" value="GLUTATHIONE S-TRANSFERASE-RELATED"/>
    <property type="match status" value="1"/>
</dbReference>
<evidence type="ECO:0000259" key="2">
    <source>
        <dbReference type="PROSITE" id="PS50405"/>
    </source>
</evidence>
<feature type="domain" description="GST N-terminal" evidence="1">
    <location>
        <begin position="1"/>
        <end position="81"/>
    </location>
</feature>
<dbReference type="AlphaFoldDB" id="A0A2W5V7B8"/>